<dbReference type="EMBL" id="JAHQIW010005986">
    <property type="protein sequence ID" value="KAJ1367698.1"/>
    <property type="molecule type" value="Genomic_DNA"/>
</dbReference>
<evidence type="ECO:0000259" key="2">
    <source>
        <dbReference type="Pfam" id="PF00899"/>
    </source>
</evidence>
<dbReference type="AlphaFoldDB" id="A0AAD5R1K6"/>
<accession>A0AAD5R1K6</accession>
<dbReference type="GO" id="GO:0005737">
    <property type="term" value="C:cytoplasm"/>
    <property type="evidence" value="ECO:0007669"/>
    <property type="project" value="TreeGrafter"/>
</dbReference>
<dbReference type="InterPro" id="IPR045886">
    <property type="entry name" value="ThiF/MoeB/HesA"/>
</dbReference>
<name>A0AAD5R1K6_PARTN</name>
<keyword evidence="4" id="KW-1185">Reference proteome</keyword>
<dbReference type="Pfam" id="PF00899">
    <property type="entry name" value="ThiF"/>
    <property type="match status" value="1"/>
</dbReference>
<dbReference type="SUPFAM" id="SSF69572">
    <property type="entry name" value="Activating enzymes of the ubiquitin-like proteins"/>
    <property type="match status" value="1"/>
</dbReference>
<evidence type="ECO:0000256" key="1">
    <source>
        <dbReference type="ARBA" id="ARBA00005673"/>
    </source>
</evidence>
<reference evidence="3" key="1">
    <citation type="submission" date="2021-06" db="EMBL/GenBank/DDBJ databases">
        <title>Parelaphostrongylus tenuis whole genome reference sequence.</title>
        <authorList>
            <person name="Garwood T.J."/>
            <person name="Larsen P.A."/>
            <person name="Fountain-Jones N.M."/>
            <person name="Garbe J.R."/>
            <person name="Macchietto M.G."/>
            <person name="Kania S.A."/>
            <person name="Gerhold R.W."/>
            <person name="Richards J.E."/>
            <person name="Wolf T.M."/>
        </authorList>
    </citation>
    <scope>NUCLEOTIDE SEQUENCE</scope>
    <source>
        <strain evidence="3">MNPRO001-30</strain>
        <tissue evidence="3">Meninges</tissue>
    </source>
</reference>
<dbReference type="Gene3D" id="3.40.50.720">
    <property type="entry name" value="NAD(P)-binding Rossmann-like Domain"/>
    <property type="match status" value="1"/>
</dbReference>
<comment type="caution">
    <text evidence="3">The sequence shown here is derived from an EMBL/GenBank/DDBJ whole genome shotgun (WGS) entry which is preliminary data.</text>
</comment>
<evidence type="ECO:0000313" key="4">
    <source>
        <dbReference type="Proteomes" id="UP001196413"/>
    </source>
</evidence>
<dbReference type="InterPro" id="IPR000594">
    <property type="entry name" value="ThiF_NAD_FAD-bd"/>
</dbReference>
<dbReference type="Proteomes" id="UP001196413">
    <property type="component" value="Unassembled WGS sequence"/>
</dbReference>
<evidence type="ECO:0000313" key="3">
    <source>
        <dbReference type="EMBL" id="KAJ1367698.1"/>
    </source>
</evidence>
<gene>
    <name evidence="3" type="primary">AOS1</name>
    <name evidence="3" type="ORF">KIN20_028659</name>
</gene>
<protein>
    <submittedName>
        <fullName evidence="3">E1 ubiquitin-activating protein aos1</fullName>
    </submittedName>
</protein>
<dbReference type="GO" id="GO:0031510">
    <property type="term" value="C:SUMO activating enzyme complex"/>
    <property type="evidence" value="ECO:0007669"/>
    <property type="project" value="TreeGrafter"/>
</dbReference>
<dbReference type="GO" id="GO:0016925">
    <property type="term" value="P:protein sumoylation"/>
    <property type="evidence" value="ECO:0007669"/>
    <property type="project" value="TreeGrafter"/>
</dbReference>
<proteinExistence type="inferred from homology"/>
<organism evidence="3 4">
    <name type="scientific">Parelaphostrongylus tenuis</name>
    <name type="common">Meningeal worm</name>
    <dbReference type="NCBI Taxonomy" id="148309"/>
    <lineage>
        <taxon>Eukaryota</taxon>
        <taxon>Metazoa</taxon>
        <taxon>Ecdysozoa</taxon>
        <taxon>Nematoda</taxon>
        <taxon>Chromadorea</taxon>
        <taxon>Rhabditida</taxon>
        <taxon>Rhabditina</taxon>
        <taxon>Rhabditomorpha</taxon>
        <taxon>Strongyloidea</taxon>
        <taxon>Metastrongylidae</taxon>
        <taxon>Parelaphostrongylus</taxon>
    </lineage>
</organism>
<dbReference type="InterPro" id="IPR035985">
    <property type="entry name" value="Ubiquitin-activating_enz"/>
</dbReference>
<dbReference type="PANTHER" id="PTHR10953:SF162">
    <property type="entry name" value="SUMO-ACTIVATING ENZYME SUBUNIT 1"/>
    <property type="match status" value="1"/>
</dbReference>
<dbReference type="PANTHER" id="PTHR10953">
    <property type="entry name" value="UBIQUITIN-ACTIVATING ENZYME E1"/>
    <property type="match status" value="1"/>
</dbReference>
<dbReference type="GO" id="GO:0019948">
    <property type="term" value="F:SUMO activating enzyme activity"/>
    <property type="evidence" value="ECO:0007669"/>
    <property type="project" value="TreeGrafter"/>
</dbReference>
<feature type="domain" description="THIF-type NAD/FAD binding fold" evidence="2">
    <location>
        <begin position="31"/>
        <end position="96"/>
    </location>
</feature>
<comment type="similarity">
    <text evidence="1">Belongs to the ubiquitin-activating E1 family.</text>
</comment>
<sequence length="114" mass="12265">MQPETNSTPLASNGDCNGCAVGLSKAETEVYDRQIRLWGLEAQKKLHVASALVCGLCGVGAEITKNLMLCGLRSLTLMDDKLVSRSDLDSNFLLNEDFDWQESGKSVIGQGSIS</sequence>